<keyword evidence="1" id="KW-1185">Reference proteome</keyword>
<accession>A0A8J1L815</accession>
<name>A0A8J1L815_XENLA</name>
<dbReference type="RefSeq" id="XP_041425094.1">
    <property type="nucleotide sequence ID" value="XM_041569160.1"/>
</dbReference>
<sequence length="219" mass="24932">MVLFIPSTYLEHAGEFTVMIVHAVAQIKTGLMQTSYQPAFMKCIYMAIGAIADTFFKSWNKEGTTDQTSLIDMDKDSCGWLLDYNGKKAMSDLLSIHKSSDNQKRLNSWEFYKGFNLKRELENVNKDITHEDNSEETAVLEEELDGLNEEFLKLAMEALKEKTDEKLDSCTKKKDQDALLEIKRRCTAEKICSLESKLLNMETCACPATTENKINEGLK</sequence>
<dbReference type="Proteomes" id="UP000186698">
    <property type="component" value="Chromosome 7L"/>
</dbReference>
<organism evidence="1 2">
    <name type="scientific">Xenopus laevis</name>
    <name type="common">African clawed frog</name>
    <dbReference type="NCBI Taxonomy" id="8355"/>
    <lineage>
        <taxon>Eukaryota</taxon>
        <taxon>Metazoa</taxon>
        <taxon>Chordata</taxon>
        <taxon>Craniata</taxon>
        <taxon>Vertebrata</taxon>
        <taxon>Euteleostomi</taxon>
        <taxon>Amphibia</taxon>
        <taxon>Batrachia</taxon>
        <taxon>Anura</taxon>
        <taxon>Pipoidea</taxon>
        <taxon>Pipidae</taxon>
        <taxon>Xenopodinae</taxon>
        <taxon>Xenopus</taxon>
        <taxon>Xenopus</taxon>
    </lineage>
</organism>
<evidence type="ECO:0000313" key="2">
    <source>
        <dbReference type="RefSeq" id="XP_041425094.1"/>
    </source>
</evidence>
<gene>
    <name evidence="2" type="primary">LOC108696373</name>
</gene>
<reference evidence="2" key="1">
    <citation type="submission" date="2025-08" db="UniProtKB">
        <authorList>
            <consortium name="RefSeq"/>
        </authorList>
    </citation>
    <scope>IDENTIFICATION</scope>
    <source>
        <strain evidence="2">J_2021</strain>
        <tissue evidence="2">Erythrocytes</tissue>
    </source>
</reference>
<dbReference type="OrthoDB" id="9895300at2759"/>
<proteinExistence type="predicted"/>
<dbReference type="AlphaFoldDB" id="A0A8J1L815"/>
<dbReference type="GeneID" id="108696373"/>
<evidence type="ECO:0000313" key="1">
    <source>
        <dbReference type="Proteomes" id="UP000186698"/>
    </source>
</evidence>
<protein>
    <submittedName>
        <fullName evidence="2">Uncharacterized protein LOC108696373 isoform X1</fullName>
    </submittedName>
</protein>